<dbReference type="CDD" id="cd02966">
    <property type="entry name" value="TlpA_like_family"/>
    <property type="match status" value="1"/>
</dbReference>
<dbReference type="EMBL" id="QYSE01000002">
    <property type="protein sequence ID" value="RJF35511.1"/>
    <property type="molecule type" value="Genomic_DNA"/>
</dbReference>
<dbReference type="AlphaFoldDB" id="A0A3A3EJ54"/>
<dbReference type="PROSITE" id="PS51352">
    <property type="entry name" value="THIOREDOXIN_2"/>
    <property type="match status" value="1"/>
</dbReference>
<dbReference type="GO" id="GO:0016491">
    <property type="term" value="F:oxidoreductase activity"/>
    <property type="evidence" value="ECO:0007669"/>
    <property type="project" value="InterPro"/>
</dbReference>
<reference evidence="7 8" key="1">
    <citation type="submission" date="2018-09" db="EMBL/GenBank/DDBJ databases">
        <title>Identification of marine bacteria producing industrial enzymes.</title>
        <authorList>
            <person name="Cheng T.H."/>
            <person name="Saidin J."/>
            <person name="Muhd D.D."/>
            <person name="Isa M.N.M."/>
            <person name="Bakar M.F.A."/>
            <person name="Ismail N."/>
        </authorList>
    </citation>
    <scope>NUCLEOTIDE SEQUENCE [LARGE SCALE GENOMIC DNA]</scope>
    <source>
        <strain evidence="7 8">MNAD 1.6</strain>
    </source>
</reference>
<dbReference type="PANTHER" id="PTHR42852:SF6">
    <property type="entry name" value="THIOL:DISULFIDE INTERCHANGE PROTEIN DSBE"/>
    <property type="match status" value="1"/>
</dbReference>
<sequence>MRYKFIPLILLAGLLLVSKSISANTAPLVLENEAGQIVKLDSYLGKKPVYLKFWATWCKPCMEQMPHFQHAYEQYGDKIQFVAINIDLNDDADAVAKVKERFSLTMPIFTDHTGQVAKHYEFMGTPFHVLIDSDKKVIFQGHEADKPLDNTLRLLSHNGKVDEARLLNEKQGQATPLVIPNKGKKAVLFTATWCDWYLADTRPAMAKQCVLAQQHVNQLVEQGVDVEVKVSQLWTDQSAVQEYVDKFSATMPVSIDYGNDLFIENGINSVPSLLLYNDGKLVSKKAKF</sequence>
<organism evidence="7 8">
    <name type="scientific">Pseudoalteromonas gelatinilytica</name>
    <dbReference type="NCBI Taxonomy" id="1703256"/>
    <lineage>
        <taxon>Bacteria</taxon>
        <taxon>Pseudomonadati</taxon>
        <taxon>Pseudomonadota</taxon>
        <taxon>Gammaproteobacteria</taxon>
        <taxon>Alteromonadales</taxon>
        <taxon>Pseudoalteromonadaceae</taxon>
        <taxon>Pseudoalteromonas</taxon>
    </lineage>
</organism>
<feature type="domain" description="Thioredoxin" evidence="6">
    <location>
        <begin position="15"/>
        <end position="160"/>
    </location>
</feature>
<dbReference type="InterPro" id="IPR036249">
    <property type="entry name" value="Thioredoxin-like_sf"/>
</dbReference>
<comment type="subcellular location">
    <subcellularLocation>
        <location evidence="1">Cell envelope</location>
    </subcellularLocation>
</comment>
<dbReference type="RefSeq" id="WP_119853001.1">
    <property type="nucleotide sequence ID" value="NZ_QYSE01000002.1"/>
</dbReference>
<dbReference type="InterPro" id="IPR013766">
    <property type="entry name" value="Thioredoxin_domain"/>
</dbReference>
<evidence type="ECO:0000256" key="5">
    <source>
        <dbReference type="SAM" id="SignalP"/>
    </source>
</evidence>
<dbReference type="PANTHER" id="PTHR42852">
    <property type="entry name" value="THIOL:DISULFIDE INTERCHANGE PROTEIN DSBE"/>
    <property type="match status" value="1"/>
</dbReference>
<dbReference type="GO" id="GO:0030313">
    <property type="term" value="C:cell envelope"/>
    <property type="evidence" value="ECO:0007669"/>
    <property type="project" value="UniProtKB-SubCell"/>
</dbReference>
<keyword evidence="4" id="KW-0676">Redox-active center</keyword>
<feature type="signal peptide" evidence="5">
    <location>
        <begin position="1"/>
        <end position="23"/>
    </location>
</feature>
<protein>
    <recommendedName>
        <fullName evidence="6">Thioredoxin domain-containing protein</fullName>
    </recommendedName>
</protein>
<dbReference type="InterPro" id="IPR000866">
    <property type="entry name" value="AhpC/TSA"/>
</dbReference>
<evidence type="ECO:0000256" key="4">
    <source>
        <dbReference type="ARBA" id="ARBA00023284"/>
    </source>
</evidence>
<dbReference type="GO" id="GO:0016209">
    <property type="term" value="F:antioxidant activity"/>
    <property type="evidence" value="ECO:0007669"/>
    <property type="project" value="InterPro"/>
</dbReference>
<keyword evidence="3" id="KW-1015">Disulfide bond</keyword>
<proteinExistence type="predicted"/>
<evidence type="ECO:0000313" key="8">
    <source>
        <dbReference type="Proteomes" id="UP000265938"/>
    </source>
</evidence>
<dbReference type="Pfam" id="PF00578">
    <property type="entry name" value="AhpC-TSA"/>
    <property type="match status" value="1"/>
</dbReference>
<dbReference type="InterPro" id="IPR050553">
    <property type="entry name" value="Thioredoxin_ResA/DsbE_sf"/>
</dbReference>
<evidence type="ECO:0000259" key="6">
    <source>
        <dbReference type="PROSITE" id="PS51352"/>
    </source>
</evidence>
<accession>A0A3A3EJ54</accession>
<feature type="chain" id="PRO_5017424090" description="Thioredoxin domain-containing protein" evidence="5">
    <location>
        <begin position="24"/>
        <end position="288"/>
    </location>
</feature>
<dbReference type="Proteomes" id="UP000265938">
    <property type="component" value="Unassembled WGS sequence"/>
</dbReference>
<keyword evidence="2" id="KW-0201">Cytochrome c-type biogenesis</keyword>
<dbReference type="GO" id="GO:0017004">
    <property type="term" value="P:cytochrome complex assembly"/>
    <property type="evidence" value="ECO:0007669"/>
    <property type="project" value="UniProtKB-KW"/>
</dbReference>
<dbReference type="Gene3D" id="3.40.30.10">
    <property type="entry name" value="Glutaredoxin"/>
    <property type="match status" value="2"/>
</dbReference>
<evidence type="ECO:0000256" key="1">
    <source>
        <dbReference type="ARBA" id="ARBA00004196"/>
    </source>
</evidence>
<keyword evidence="5" id="KW-0732">Signal</keyword>
<comment type="caution">
    <text evidence="7">The sequence shown here is derived from an EMBL/GenBank/DDBJ whole genome shotgun (WGS) entry which is preliminary data.</text>
</comment>
<evidence type="ECO:0000256" key="3">
    <source>
        <dbReference type="ARBA" id="ARBA00023157"/>
    </source>
</evidence>
<dbReference type="SUPFAM" id="SSF52833">
    <property type="entry name" value="Thioredoxin-like"/>
    <property type="match status" value="2"/>
</dbReference>
<gene>
    <name evidence="7" type="ORF">D4741_11065</name>
</gene>
<evidence type="ECO:0000313" key="7">
    <source>
        <dbReference type="EMBL" id="RJF35511.1"/>
    </source>
</evidence>
<evidence type="ECO:0000256" key="2">
    <source>
        <dbReference type="ARBA" id="ARBA00022748"/>
    </source>
</evidence>
<name>A0A3A3EJ54_9GAMM</name>